<keyword evidence="9" id="KW-1185">Reference proteome</keyword>
<evidence type="ECO:0008006" key="10">
    <source>
        <dbReference type="Google" id="ProtNLM"/>
    </source>
</evidence>
<dbReference type="InterPro" id="IPR022043">
    <property type="entry name" value="CAF1A_DD"/>
</dbReference>
<feature type="compositionally biased region" description="Polar residues" evidence="5">
    <location>
        <begin position="87"/>
        <end position="96"/>
    </location>
</feature>
<feature type="compositionally biased region" description="Basic and acidic residues" evidence="5">
    <location>
        <begin position="106"/>
        <end position="174"/>
    </location>
</feature>
<organism evidence="8 9">
    <name type="scientific">Peltaster fructicola</name>
    <dbReference type="NCBI Taxonomy" id="286661"/>
    <lineage>
        <taxon>Eukaryota</taxon>
        <taxon>Fungi</taxon>
        <taxon>Dikarya</taxon>
        <taxon>Ascomycota</taxon>
        <taxon>Pezizomycotina</taxon>
        <taxon>Dothideomycetes</taxon>
        <taxon>Dothideomycetes incertae sedis</taxon>
        <taxon>Peltaster</taxon>
    </lineage>
</organism>
<dbReference type="EMBL" id="CP051143">
    <property type="protein sequence ID" value="QIX01727.1"/>
    <property type="molecule type" value="Genomic_DNA"/>
</dbReference>
<feature type="region of interest" description="Disordered" evidence="5">
    <location>
        <begin position="76"/>
        <end position="206"/>
    </location>
</feature>
<feature type="domain" description="Chromatin assembly factor 1 subunit A dimerization" evidence="6">
    <location>
        <begin position="363"/>
        <end position="438"/>
    </location>
</feature>
<dbReference type="GO" id="GO:0005634">
    <property type="term" value="C:nucleus"/>
    <property type="evidence" value="ECO:0007669"/>
    <property type="project" value="UniProtKB-SubCell"/>
</dbReference>
<evidence type="ECO:0000256" key="2">
    <source>
        <dbReference type="ARBA" id="ARBA00022763"/>
    </source>
</evidence>
<proteinExistence type="predicted"/>
<name>A0A6H0Y3Y0_9PEZI</name>
<dbReference type="PANTHER" id="PTHR15272:SF0">
    <property type="entry name" value="CHROMATIN ASSEMBLY FACTOR 1 SUBUNIT A"/>
    <property type="match status" value="1"/>
</dbReference>
<accession>A0A6H0Y3Y0</accession>
<dbReference type="PANTHER" id="PTHR15272">
    <property type="entry name" value="CHROMATIN ASSEMBLY FACTOR 1 SUBUNIT A CAF-1 SUBUNIT A"/>
    <property type="match status" value="1"/>
</dbReference>
<feature type="region of interest" description="Disordered" evidence="5">
    <location>
        <begin position="524"/>
        <end position="543"/>
    </location>
</feature>
<evidence type="ECO:0000256" key="3">
    <source>
        <dbReference type="ARBA" id="ARBA00023204"/>
    </source>
</evidence>
<sequence>MDDISVGSSPPPSLSRKRSAPDDESTTDRPLNLKGTQFLVPTAPNGIDNTSNGTSGFVRELSPTGSISTLSSIQDVSSVGKPDGLASSATSKSANGATPAKKRKLTPAEKAEQQRAKDMKAQEKAELKRVKDEEKRVKDEEKRRKAEEREGKKREKELEEERKNQEKLKKERSQMRLGMFFRGPTANASDNVKSRDSTPEVLPARRRSLSLETFDAARSQIVKNSPCKKESPQKAASTVREPPKGMPVVSDYHKYFLPYEPKPYTTLPERAVMAELECEAAQARFDAELHATPEQYDLGLCPAHVTLKEHFRAPRGGRRGRTTVRARTLIEQIQGSSQRPIDLTTDSQQVDPLQELANLQMRHLHFHEDVRPAYFGTATKLDDLSSLRKLARNAFARVRTDTDYDYDSEAEWDEPDPDDAEDLGNDEEDDESIGDEDEMDGFLDDENDELKARRRLVISDLEAHSSGLCWEDSNGSLMMPADASPCRAMKGLRLQFLLPDFEGASIDPFSTAYWPGGETAKSDNSLLRPPLKERSSNTASVKTDNGWPIVDTAKVQSGVKKGTKPGVQKTMNAEEFELFKAEIVGSLIGKQEMISKLKTSFPNLTAVLVKDTLSEQFAQVGKTKADKKWVYVGSA</sequence>
<evidence type="ECO:0000256" key="4">
    <source>
        <dbReference type="ARBA" id="ARBA00023242"/>
    </source>
</evidence>
<dbReference type="GO" id="GO:0033186">
    <property type="term" value="C:CAF-1 complex"/>
    <property type="evidence" value="ECO:0007669"/>
    <property type="project" value="TreeGrafter"/>
</dbReference>
<evidence type="ECO:0000256" key="1">
    <source>
        <dbReference type="ARBA" id="ARBA00004123"/>
    </source>
</evidence>
<keyword evidence="2" id="KW-0227">DNA damage</keyword>
<dbReference type="GO" id="GO:0006281">
    <property type="term" value="P:DNA repair"/>
    <property type="evidence" value="ECO:0007669"/>
    <property type="project" value="UniProtKB-KW"/>
</dbReference>
<comment type="subcellular location">
    <subcellularLocation>
        <location evidence="1">Nucleus</location>
    </subcellularLocation>
</comment>
<reference evidence="8 9" key="1">
    <citation type="journal article" date="2016" name="Sci. Rep.">
        <title>Peltaster fructicola genome reveals evolution from an invasive phytopathogen to an ectophytic parasite.</title>
        <authorList>
            <person name="Xu C."/>
            <person name="Chen H."/>
            <person name="Gleason M.L."/>
            <person name="Xu J.R."/>
            <person name="Liu H."/>
            <person name="Zhang R."/>
            <person name="Sun G."/>
        </authorList>
    </citation>
    <scope>NUCLEOTIDE SEQUENCE [LARGE SCALE GENOMIC DNA]</scope>
    <source>
        <strain evidence="8 9">LNHT1506</strain>
    </source>
</reference>
<keyword evidence="3" id="KW-0234">DNA repair</keyword>
<keyword evidence="4" id="KW-0539">Nucleus</keyword>
<dbReference type="OrthoDB" id="79480at2759"/>
<evidence type="ECO:0000256" key="5">
    <source>
        <dbReference type="SAM" id="MobiDB-lite"/>
    </source>
</evidence>
<evidence type="ECO:0000259" key="6">
    <source>
        <dbReference type="Pfam" id="PF12253"/>
    </source>
</evidence>
<feature type="region of interest" description="Disordered" evidence="5">
    <location>
        <begin position="225"/>
        <end position="244"/>
    </location>
</feature>
<protein>
    <recommendedName>
        <fullName evidence="10">Chromatin assembly factor 1 subunit A</fullName>
    </recommendedName>
</protein>
<dbReference type="InterPro" id="IPR048800">
    <property type="entry name" value="Cac1-like_C"/>
</dbReference>
<dbReference type="Proteomes" id="UP000503462">
    <property type="component" value="Chromosome 5"/>
</dbReference>
<dbReference type="AlphaFoldDB" id="A0A6H0Y3Y0"/>
<evidence type="ECO:0000313" key="9">
    <source>
        <dbReference type="Proteomes" id="UP000503462"/>
    </source>
</evidence>
<feature type="region of interest" description="Disordered" evidence="5">
    <location>
        <begin position="405"/>
        <end position="443"/>
    </location>
</feature>
<evidence type="ECO:0000313" key="8">
    <source>
        <dbReference type="EMBL" id="QIX01727.1"/>
    </source>
</evidence>
<gene>
    <name evidence="8" type="ORF">AMS68_007244</name>
</gene>
<evidence type="ECO:0000259" key="7">
    <source>
        <dbReference type="Pfam" id="PF21796"/>
    </source>
</evidence>
<dbReference type="GO" id="GO:0006334">
    <property type="term" value="P:nucleosome assembly"/>
    <property type="evidence" value="ECO:0007669"/>
    <property type="project" value="TreeGrafter"/>
</dbReference>
<dbReference type="Pfam" id="PF12253">
    <property type="entry name" value="CAF1A_dimeriz"/>
    <property type="match status" value="1"/>
</dbReference>
<dbReference type="Pfam" id="PF21796">
    <property type="entry name" value="Cac1_C"/>
    <property type="match status" value="1"/>
</dbReference>
<feature type="domain" description="Chromatin assembly factor 1 subunit Cac1-like C-terminal" evidence="7">
    <location>
        <begin position="579"/>
        <end position="630"/>
    </location>
</feature>
<feature type="region of interest" description="Disordered" evidence="5">
    <location>
        <begin position="1"/>
        <end position="63"/>
    </location>
</feature>